<protein>
    <recommendedName>
        <fullName evidence="1">Glycosyltransferase 2-like domain-containing protein</fullName>
    </recommendedName>
</protein>
<dbReference type="Gene3D" id="3.90.550.10">
    <property type="entry name" value="Spore Coat Polysaccharide Biosynthesis Protein SpsA, Chain A"/>
    <property type="match status" value="1"/>
</dbReference>
<reference evidence="2 3" key="1">
    <citation type="journal article" date="2016" name="Nat. Commun.">
        <title>Thousands of microbial genomes shed light on interconnected biogeochemical processes in an aquifer system.</title>
        <authorList>
            <person name="Anantharaman K."/>
            <person name="Brown C.T."/>
            <person name="Hug L.A."/>
            <person name="Sharon I."/>
            <person name="Castelle C.J."/>
            <person name="Probst A.J."/>
            <person name="Thomas B.C."/>
            <person name="Singh A."/>
            <person name="Wilkins M.J."/>
            <person name="Karaoz U."/>
            <person name="Brodie E.L."/>
            <person name="Williams K.H."/>
            <person name="Hubbard S.S."/>
            <person name="Banfield J.F."/>
        </authorList>
    </citation>
    <scope>NUCLEOTIDE SEQUENCE [LARGE SCALE GENOMIC DNA]</scope>
</reference>
<organism evidence="2 3">
    <name type="scientific">Candidatus Woesebacteria bacterium RIFCSPLOWO2_01_FULL_39_10b</name>
    <dbReference type="NCBI Taxonomy" id="1802517"/>
    <lineage>
        <taxon>Bacteria</taxon>
        <taxon>Candidatus Woeseibacteriota</taxon>
    </lineage>
</organism>
<dbReference type="PANTHER" id="PTHR43179:SF7">
    <property type="entry name" value="RHAMNOSYLTRANSFERASE WBBL"/>
    <property type="match status" value="1"/>
</dbReference>
<dbReference type="SUPFAM" id="SSF53448">
    <property type="entry name" value="Nucleotide-diphospho-sugar transferases"/>
    <property type="match status" value="1"/>
</dbReference>
<dbReference type="EMBL" id="MGHD01000003">
    <property type="protein sequence ID" value="OGM60627.1"/>
    <property type="molecule type" value="Genomic_DNA"/>
</dbReference>
<proteinExistence type="predicted"/>
<comment type="caution">
    <text evidence="2">The sequence shown here is derived from an EMBL/GenBank/DDBJ whole genome shotgun (WGS) entry which is preliminary data.</text>
</comment>
<evidence type="ECO:0000313" key="3">
    <source>
        <dbReference type="Proteomes" id="UP000176404"/>
    </source>
</evidence>
<evidence type="ECO:0000313" key="2">
    <source>
        <dbReference type="EMBL" id="OGM60627.1"/>
    </source>
</evidence>
<dbReference type="CDD" id="cd04186">
    <property type="entry name" value="GT_2_like_c"/>
    <property type="match status" value="1"/>
</dbReference>
<dbReference type="InterPro" id="IPR001173">
    <property type="entry name" value="Glyco_trans_2-like"/>
</dbReference>
<dbReference type="Pfam" id="PF00535">
    <property type="entry name" value="Glycos_transf_2"/>
    <property type="match status" value="1"/>
</dbReference>
<gene>
    <name evidence="2" type="ORF">A2892_01105</name>
</gene>
<evidence type="ECO:0000259" key="1">
    <source>
        <dbReference type="Pfam" id="PF00535"/>
    </source>
</evidence>
<dbReference type="AlphaFoldDB" id="A0A1F8B9D0"/>
<name>A0A1F8B9D0_9BACT</name>
<dbReference type="STRING" id="1802517.A2892_01105"/>
<dbReference type="InterPro" id="IPR029044">
    <property type="entry name" value="Nucleotide-diphossugar_trans"/>
</dbReference>
<sequence length="276" mass="31604">MLDVSIVIISFNTRDLTLKCIKSLLDEGSFLKIEIIIVDNASSDYSVEEIQKLKLKIKNYKLKLKVIENKVNLGFSIANNQGIKIAKGNYILLLNSDTIVKKGSIAKLVQFAENTSDAGVVGPKLLNTDGSPQPSCFNFPTLRAGLKEFWFGKKGAFGKYLPEGSEFFQVDALVMAAFLITPKALKKVGLLNERYFMYFEDFDYCRKVWQKDLKVYYLPKAEVIHYHGASGNRKEDQQRKRLIASSKIYHGLFKYYLVNFIIWSGQKWQNFIKNHK</sequence>
<dbReference type="Proteomes" id="UP000176404">
    <property type="component" value="Unassembled WGS sequence"/>
</dbReference>
<accession>A0A1F8B9D0</accession>
<dbReference type="PANTHER" id="PTHR43179">
    <property type="entry name" value="RHAMNOSYLTRANSFERASE WBBL"/>
    <property type="match status" value="1"/>
</dbReference>
<feature type="domain" description="Glycosyltransferase 2-like" evidence="1">
    <location>
        <begin position="5"/>
        <end position="123"/>
    </location>
</feature>